<keyword evidence="2" id="KW-0963">Cytoplasm</keyword>
<accession>T1HMH0</accession>
<evidence type="ECO:0000256" key="3">
    <source>
        <dbReference type="ARBA" id="ARBA00037342"/>
    </source>
</evidence>
<dbReference type="eggNOG" id="KOG2132">
    <property type="taxonomic scope" value="Eukaryota"/>
</dbReference>
<dbReference type="Proteomes" id="UP000015103">
    <property type="component" value="Unassembled WGS sequence"/>
</dbReference>
<dbReference type="PANTHER" id="PTHR12461">
    <property type="entry name" value="HYPOXIA-INDUCIBLE FACTOR 1 ALPHA INHIBITOR-RELATED"/>
    <property type="match status" value="1"/>
</dbReference>
<dbReference type="EMBL" id="ACPB03008516">
    <property type="status" value="NOT_ANNOTATED_CDS"/>
    <property type="molecule type" value="Genomic_DNA"/>
</dbReference>
<dbReference type="EnsemblMetazoa" id="RPRC005244-RA">
    <property type="protein sequence ID" value="RPRC005244-PA"/>
    <property type="gene ID" value="RPRC005244"/>
</dbReference>
<dbReference type="Gene3D" id="2.60.120.650">
    <property type="entry name" value="Cupin"/>
    <property type="match status" value="1"/>
</dbReference>
<dbReference type="AlphaFoldDB" id="T1HMH0"/>
<evidence type="ECO:0000313" key="5">
    <source>
        <dbReference type="Proteomes" id="UP000015103"/>
    </source>
</evidence>
<dbReference type="FunCoup" id="T1HMH0">
    <property type="interactions" value="2"/>
</dbReference>
<evidence type="ECO:0000256" key="1">
    <source>
        <dbReference type="ARBA" id="ARBA00004496"/>
    </source>
</evidence>
<comment type="function">
    <text evidence="3">May play a role in cellular stress response.</text>
</comment>
<dbReference type="InterPro" id="IPR003347">
    <property type="entry name" value="JmjC_dom"/>
</dbReference>
<dbReference type="GO" id="GO:0005737">
    <property type="term" value="C:cytoplasm"/>
    <property type="evidence" value="ECO:0007669"/>
    <property type="project" value="UniProtKB-SubCell"/>
</dbReference>
<dbReference type="HOGENOM" id="CLU_016785_5_0_1"/>
<organism evidence="4 5">
    <name type="scientific">Rhodnius prolixus</name>
    <name type="common">Triatomid bug</name>
    <dbReference type="NCBI Taxonomy" id="13249"/>
    <lineage>
        <taxon>Eukaryota</taxon>
        <taxon>Metazoa</taxon>
        <taxon>Ecdysozoa</taxon>
        <taxon>Arthropoda</taxon>
        <taxon>Hexapoda</taxon>
        <taxon>Insecta</taxon>
        <taxon>Pterygota</taxon>
        <taxon>Neoptera</taxon>
        <taxon>Paraneoptera</taxon>
        <taxon>Hemiptera</taxon>
        <taxon>Heteroptera</taxon>
        <taxon>Panheteroptera</taxon>
        <taxon>Cimicomorpha</taxon>
        <taxon>Reduviidae</taxon>
        <taxon>Triatominae</taxon>
        <taxon>Rhodnius</taxon>
    </lineage>
</organism>
<comment type="subcellular location">
    <subcellularLocation>
        <location evidence="1">Cytoplasm</location>
    </subcellularLocation>
</comment>
<dbReference type="STRING" id="13249.T1HMH0"/>
<protein>
    <submittedName>
        <fullName evidence="4">JmjC domain-containing protein</fullName>
    </submittedName>
</protein>
<evidence type="ECO:0000256" key="2">
    <source>
        <dbReference type="ARBA" id="ARBA00022490"/>
    </source>
</evidence>
<dbReference type="PANTHER" id="PTHR12461:SF43">
    <property type="entry name" value="HSPB1-ASSOCIATED PROTEIN 1"/>
    <property type="match status" value="1"/>
</dbReference>
<evidence type="ECO:0000313" key="4">
    <source>
        <dbReference type="EnsemblMetazoa" id="RPRC005244-PA"/>
    </source>
</evidence>
<dbReference type="InterPro" id="IPR041667">
    <property type="entry name" value="Cupin_8"/>
</dbReference>
<dbReference type="PROSITE" id="PS51184">
    <property type="entry name" value="JMJC"/>
    <property type="match status" value="1"/>
</dbReference>
<dbReference type="Pfam" id="PF13621">
    <property type="entry name" value="Cupin_8"/>
    <property type="match status" value="1"/>
</dbReference>
<dbReference type="SUPFAM" id="SSF51197">
    <property type="entry name" value="Clavaminate synthase-like"/>
    <property type="match status" value="1"/>
</dbReference>
<name>T1HMH0_RHOPR</name>
<dbReference type="InParanoid" id="T1HMH0"/>
<dbReference type="OMA" id="PQWERKR"/>
<keyword evidence="5" id="KW-1185">Reference proteome</keyword>
<sequence>MSEEPIWETNCETSSLTVSEFFENFNKSFEIDNTWLYFDYKHLSTWFSEVFKDINWSCVGFPERGAEDSTLWIGTEGAHTPCHFDSYGCNIVAQLYGKKVWLLFDPLESNSLSPTRVPYEESSVYSDINFACTCHPFPDIKNARCVILQPGDILYVPKHWWHYVENVTSAISVNTWIPVESDTESRVDESLVKFFVSSVVKELDGTDVNKILNPNERDLIDFKINQNIDELSWCVEKVKKLKLENKNEVINIEYLKDFTIPTDSLHNIVKNLRKCKNPKEFKVPDTKTVTVKDLINAFCHPDVIINVKKNLYKKVE</sequence>
<proteinExistence type="predicted"/>
<reference evidence="4" key="1">
    <citation type="submission" date="2015-05" db="UniProtKB">
        <authorList>
            <consortium name="EnsemblMetazoa"/>
        </authorList>
    </citation>
    <scope>IDENTIFICATION</scope>
</reference>
<dbReference type="SMART" id="SM00558">
    <property type="entry name" value="JmjC"/>
    <property type="match status" value="1"/>
</dbReference>
<dbReference type="VEuPathDB" id="VectorBase:RPRC005244"/>